<evidence type="ECO:0000256" key="7">
    <source>
        <dbReference type="ARBA" id="ARBA00023136"/>
    </source>
</evidence>
<evidence type="ECO:0000256" key="5">
    <source>
        <dbReference type="ARBA" id="ARBA00022840"/>
    </source>
</evidence>
<comment type="subcellular location">
    <subcellularLocation>
        <location evidence="1 8">Cell membrane</location>
        <topology evidence="1 8">Peripheral membrane protein</topology>
    </subcellularLocation>
</comment>
<proteinExistence type="inferred from homology"/>
<feature type="domain" description="ABC transporter" evidence="9">
    <location>
        <begin position="3"/>
        <end position="244"/>
    </location>
</feature>
<keyword evidence="11" id="KW-1185">Reference proteome</keyword>
<dbReference type="Proteomes" id="UP000198995">
    <property type="component" value="Unassembled WGS sequence"/>
</dbReference>
<evidence type="ECO:0000256" key="8">
    <source>
        <dbReference type="RuleBase" id="RU365104"/>
    </source>
</evidence>
<dbReference type="RefSeq" id="WP_091791173.1">
    <property type="nucleotide sequence ID" value="NZ_FNAF01000002.1"/>
</dbReference>
<dbReference type="OrthoDB" id="9784332at2"/>
<dbReference type="GO" id="GO:0043190">
    <property type="term" value="C:ATP-binding cassette (ABC) transporter complex"/>
    <property type="evidence" value="ECO:0007669"/>
    <property type="project" value="TreeGrafter"/>
</dbReference>
<dbReference type="InterPro" id="IPR050095">
    <property type="entry name" value="ECF_ABC_transporter_ATP-bd"/>
</dbReference>
<dbReference type="InterPro" id="IPR003439">
    <property type="entry name" value="ABC_transporter-like_ATP-bd"/>
</dbReference>
<evidence type="ECO:0000256" key="1">
    <source>
        <dbReference type="ARBA" id="ARBA00004202"/>
    </source>
</evidence>
<evidence type="ECO:0000313" key="11">
    <source>
        <dbReference type="Proteomes" id="UP000198995"/>
    </source>
</evidence>
<dbReference type="PANTHER" id="PTHR43553:SF27">
    <property type="entry name" value="ENERGY-COUPLING FACTOR TRANSPORTER ATP-BINDING PROTEIN ECFA2"/>
    <property type="match status" value="1"/>
</dbReference>
<reference evidence="10 11" key="1">
    <citation type="submission" date="2016-10" db="EMBL/GenBank/DDBJ databases">
        <authorList>
            <person name="de Groot N.N."/>
        </authorList>
    </citation>
    <scope>NUCLEOTIDE SEQUENCE [LARGE SCALE GENOMIC DNA]</scope>
    <source>
        <strain evidence="10 11">DSM 20475</strain>
    </source>
</reference>
<comment type="similarity">
    <text evidence="8">Belongs to the ABC transporter superfamily. Energy-coupling factor EcfA family.</text>
</comment>
<dbReference type="CDD" id="cd03225">
    <property type="entry name" value="ABC_cobalt_CbiO_domain1"/>
    <property type="match status" value="1"/>
</dbReference>
<evidence type="ECO:0000256" key="3">
    <source>
        <dbReference type="ARBA" id="ARBA00022475"/>
    </source>
</evidence>
<dbReference type="PROSITE" id="PS50893">
    <property type="entry name" value="ABC_TRANSPORTER_2"/>
    <property type="match status" value="1"/>
</dbReference>
<evidence type="ECO:0000259" key="9">
    <source>
        <dbReference type="PROSITE" id="PS50893"/>
    </source>
</evidence>
<accession>A0A1G6TJD6</accession>
<dbReference type="SUPFAM" id="SSF52540">
    <property type="entry name" value="P-loop containing nucleoside triphosphate hydrolases"/>
    <property type="match status" value="1"/>
</dbReference>
<keyword evidence="6" id="KW-1278">Translocase</keyword>
<keyword evidence="3 8" id="KW-1003">Cell membrane</keyword>
<evidence type="ECO:0000256" key="2">
    <source>
        <dbReference type="ARBA" id="ARBA00022448"/>
    </source>
</evidence>
<dbReference type="InterPro" id="IPR015856">
    <property type="entry name" value="ABC_transpr_CbiO/EcfA_su"/>
</dbReference>
<comment type="function">
    <text evidence="8">ATP-binding (A) component of a common energy-coupling factor (ECF) ABC-transporter complex.</text>
</comment>
<dbReference type="Pfam" id="PF00005">
    <property type="entry name" value="ABC_tran"/>
    <property type="match status" value="1"/>
</dbReference>
<keyword evidence="4 8" id="KW-0547">Nucleotide-binding</keyword>
<protein>
    <recommendedName>
        <fullName evidence="8">Energy-coupling factor transporter ATP-binding protein EcfA2</fullName>
        <ecNumber evidence="8">7.-.-.-</ecNumber>
    </recommendedName>
</protein>
<comment type="subunit">
    <text evidence="8">Forms a stable energy-coupling factor (ECF) transporter complex composed of 2 membrane-embedded substrate-binding proteins (S component), 2 ATP-binding proteins (A component) and 2 transmembrane proteins (T component).</text>
</comment>
<dbReference type="EC" id="7.-.-.-" evidence="8"/>
<dbReference type="Gene3D" id="3.40.50.300">
    <property type="entry name" value="P-loop containing nucleotide triphosphate hydrolases"/>
    <property type="match status" value="1"/>
</dbReference>
<dbReference type="InterPro" id="IPR017871">
    <property type="entry name" value="ABC_transporter-like_CS"/>
</dbReference>
<dbReference type="InterPro" id="IPR027417">
    <property type="entry name" value="P-loop_NTPase"/>
</dbReference>
<dbReference type="STRING" id="2741.SAMN04489866_102152"/>
<keyword evidence="2 8" id="KW-0813">Transport</keyword>
<sequence length="290" mass="31537">MPLEFKQVTHRYGDEINGRAALKNVNLTISENSFTGLVGHTGSGKSTLVQLAGSLLMPSEGAVLIDGVNSREKGDAARAVKRRVGLVFQYPEHQLFEETVAKDIAFGPRNQGLTEAEIDERVHEAMALVGLDYDYFAPRAPFDLSGGQKRRVALAGVLAMRPKYLILDEPTAGLDPLGRDRVLENVTRLHREAGMGILLVSHSMDDVADYAERIIVMNGGQVAFDDTPQAVFRHEEALREMGLGVPQVTMLLRRLKAAGLPVETDAITIDGARRAIVAALAERKGETDGL</sequence>
<evidence type="ECO:0000256" key="4">
    <source>
        <dbReference type="ARBA" id="ARBA00022741"/>
    </source>
</evidence>
<dbReference type="EMBL" id="FNAF01000002">
    <property type="protein sequence ID" value="SDD28537.1"/>
    <property type="molecule type" value="Genomic_DNA"/>
</dbReference>
<keyword evidence="5 8" id="KW-0067">ATP-binding</keyword>
<dbReference type="GO" id="GO:0005524">
    <property type="term" value="F:ATP binding"/>
    <property type="evidence" value="ECO:0007669"/>
    <property type="project" value="UniProtKB-UniRule"/>
</dbReference>
<name>A0A1G6TJD6_PEPNI</name>
<organism evidence="10 11">
    <name type="scientific">Peptococcus niger</name>
    <dbReference type="NCBI Taxonomy" id="2741"/>
    <lineage>
        <taxon>Bacteria</taxon>
        <taxon>Bacillati</taxon>
        <taxon>Bacillota</taxon>
        <taxon>Clostridia</taxon>
        <taxon>Eubacteriales</taxon>
        <taxon>Peptococcaceae</taxon>
        <taxon>Peptococcus</taxon>
    </lineage>
</organism>
<dbReference type="AlphaFoldDB" id="A0A1G6TJD6"/>
<dbReference type="NCBIfam" id="TIGR04521">
    <property type="entry name" value="ECF_ATPase_2"/>
    <property type="match status" value="1"/>
</dbReference>
<dbReference type="GO" id="GO:0042626">
    <property type="term" value="F:ATPase-coupled transmembrane transporter activity"/>
    <property type="evidence" value="ECO:0007669"/>
    <property type="project" value="TreeGrafter"/>
</dbReference>
<dbReference type="PANTHER" id="PTHR43553">
    <property type="entry name" value="HEAVY METAL TRANSPORTER"/>
    <property type="match status" value="1"/>
</dbReference>
<dbReference type="InterPro" id="IPR003593">
    <property type="entry name" value="AAA+_ATPase"/>
</dbReference>
<dbReference type="InterPro" id="IPR030946">
    <property type="entry name" value="EcfA2"/>
</dbReference>
<keyword evidence="7 8" id="KW-0472">Membrane</keyword>
<dbReference type="PROSITE" id="PS00211">
    <property type="entry name" value="ABC_TRANSPORTER_1"/>
    <property type="match status" value="1"/>
</dbReference>
<gene>
    <name evidence="10" type="ORF">SAMN04489866_102152</name>
</gene>
<evidence type="ECO:0000256" key="6">
    <source>
        <dbReference type="ARBA" id="ARBA00022967"/>
    </source>
</evidence>
<dbReference type="SMART" id="SM00382">
    <property type="entry name" value="AAA"/>
    <property type="match status" value="1"/>
</dbReference>
<dbReference type="GO" id="GO:0016887">
    <property type="term" value="F:ATP hydrolysis activity"/>
    <property type="evidence" value="ECO:0007669"/>
    <property type="project" value="InterPro"/>
</dbReference>
<dbReference type="FunFam" id="3.40.50.300:FF:000224">
    <property type="entry name" value="Energy-coupling factor transporter ATP-binding protein EcfA"/>
    <property type="match status" value="1"/>
</dbReference>
<evidence type="ECO:0000313" key="10">
    <source>
        <dbReference type="EMBL" id="SDD28537.1"/>
    </source>
</evidence>